<reference evidence="2" key="2">
    <citation type="journal article" date="2015" name="Data Brief">
        <title>Shoot transcriptome of the giant reed, Arundo donax.</title>
        <authorList>
            <person name="Barrero R.A."/>
            <person name="Guerrero F.D."/>
            <person name="Moolhuijzen P."/>
            <person name="Goolsby J.A."/>
            <person name="Tidwell J."/>
            <person name="Bellgard S.E."/>
            <person name="Bellgard M.I."/>
        </authorList>
    </citation>
    <scope>NUCLEOTIDE SEQUENCE</scope>
    <source>
        <tissue evidence="2">Shoot tissue taken approximately 20 cm above the soil surface</tissue>
    </source>
</reference>
<protein>
    <submittedName>
        <fullName evidence="2">Stv2</fullName>
    </submittedName>
</protein>
<dbReference type="AlphaFoldDB" id="A0A0A9E4E8"/>
<name>A0A0A9E4E8_ARUDO</name>
<evidence type="ECO:0000313" key="2">
    <source>
        <dbReference type="EMBL" id="JAD90867.1"/>
    </source>
</evidence>
<sequence length="75" mass="8534">MTNLQALQFLDLSTLKPCHLGIVSQLDSSPLQPPLSVLAHLHPRTCRSGPEAWRVPPSPPPKPRRRHMWRGRRGR</sequence>
<organism evidence="2">
    <name type="scientific">Arundo donax</name>
    <name type="common">Giant reed</name>
    <name type="synonym">Donax arundinaceus</name>
    <dbReference type="NCBI Taxonomy" id="35708"/>
    <lineage>
        <taxon>Eukaryota</taxon>
        <taxon>Viridiplantae</taxon>
        <taxon>Streptophyta</taxon>
        <taxon>Embryophyta</taxon>
        <taxon>Tracheophyta</taxon>
        <taxon>Spermatophyta</taxon>
        <taxon>Magnoliopsida</taxon>
        <taxon>Liliopsida</taxon>
        <taxon>Poales</taxon>
        <taxon>Poaceae</taxon>
        <taxon>PACMAD clade</taxon>
        <taxon>Arundinoideae</taxon>
        <taxon>Arundineae</taxon>
        <taxon>Arundo</taxon>
    </lineage>
</organism>
<feature type="compositionally biased region" description="Basic residues" evidence="1">
    <location>
        <begin position="62"/>
        <end position="75"/>
    </location>
</feature>
<reference evidence="2" key="1">
    <citation type="submission" date="2014-09" db="EMBL/GenBank/DDBJ databases">
        <authorList>
            <person name="Magalhaes I.L.F."/>
            <person name="Oliveira U."/>
            <person name="Santos F.R."/>
            <person name="Vidigal T.H.D.A."/>
            <person name="Brescovit A.D."/>
            <person name="Santos A.J."/>
        </authorList>
    </citation>
    <scope>NUCLEOTIDE SEQUENCE</scope>
    <source>
        <tissue evidence="2">Shoot tissue taken approximately 20 cm above the soil surface</tissue>
    </source>
</reference>
<dbReference type="EMBL" id="GBRH01207028">
    <property type="protein sequence ID" value="JAD90867.1"/>
    <property type="molecule type" value="Transcribed_RNA"/>
</dbReference>
<accession>A0A0A9E4E8</accession>
<evidence type="ECO:0000256" key="1">
    <source>
        <dbReference type="SAM" id="MobiDB-lite"/>
    </source>
</evidence>
<feature type="region of interest" description="Disordered" evidence="1">
    <location>
        <begin position="47"/>
        <end position="75"/>
    </location>
</feature>
<proteinExistence type="predicted"/>